<keyword evidence="3 6" id="KW-0812">Transmembrane</keyword>
<feature type="transmembrane region" description="Helical" evidence="6">
    <location>
        <begin position="89"/>
        <end position="108"/>
    </location>
</feature>
<dbReference type="SUPFAM" id="SSF103473">
    <property type="entry name" value="MFS general substrate transporter"/>
    <property type="match status" value="1"/>
</dbReference>
<proteinExistence type="predicted"/>
<feature type="transmembrane region" description="Helical" evidence="6">
    <location>
        <begin position="128"/>
        <end position="153"/>
    </location>
</feature>
<dbReference type="STRING" id="656061.D5GIV0"/>
<keyword evidence="5 6" id="KW-0472">Membrane</keyword>
<feature type="transmembrane region" description="Helical" evidence="6">
    <location>
        <begin position="376"/>
        <end position="400"/>
    </location>
</feature>
<dbReference type="PANTHER" id="PTHR19432">
    <property type="entry name" value="SUGAR TRANSPORTER"/>
    <property type="match status" value="1"/>
</dbReference>
<feature type="transmembrane region" description="Helical" evidence="6">
    <location>
        <begin position="21"/>
        <end position="45"/>
    </location>
</feature>
<sequence>MAATWAGAPKIRGPSDPVRMVLLTVCLSGVQLVWGIEMAYCSPYLLSLGLTKSLMSLVWNIGPLSGLITQPVVGAIADRSRSHKTGRRRPVMVVGATAVAMALISLGWTKEIVGLFFSPGETANTCTILLAILSIYLVDFAINAVQACCRALIVDTLPIPQQQHGSAWASRMIAVGNIAGYFAGTIDLMSIFGATIGDTQFKQLMVLASISLMSCVLITCFSVEERVLLTRRKSDGGSTALQVFALIWKTMWHLPTGIWDMCVVLFWAWIGWFPFMVYSTTFVAEVLKRYDTVARESLETSDDALGDIARVGSMALVLFSCVSLAASVLLPWAVDSPESRKGVKRHIVPISSLERLSEKIAPYKPNLANTWIFGHIIYAFLMLTTIFIGTVGSATFCVALSGGSWALMTWAPFSIVGEEINKLCESSGTVHRPRSGPYDPVAQNELDHDVQEMEMIRASISADAAPIVADPEVQSHESSDLAGVYLGIMNVFSCLPQFVGSFISFAVFSILEPGKSPEFSEGGSSEAPTYRVNAIAVCMGIGGIATLVAAHFTTRFRYR</sequence>
<feature type="transmembrane region" description="Helical" evidence="6">
    <location>
        <begin position="530"/>
        <end position="552"/>
    </location>
</feature>
<feature type="transmembrane region" description="Helical" evidence="6">
    <location>
        <begin position="235"/>
        <end position="254"/>
    </location>
</feature>
<evidence type="ECO:0000256" key="3">
    <source>
        <dbReference type="ARBA" id="ARBA00022692"/>
    </source>
</evidence>
<protein>
    <submittedName>
        <fullName evidence="7">(Perigord truffle) hypothetical protein</fullName>
    </submittedName>
</protein>
<feature type="transmembrane region" description="Helical" evidence="6">
    <location>
        <begin position="174"/>
        <end position="197"/>
    </location>
</feature>
<feature type="transmembrane region" description="Helical" evidence="6">
    <location>
        <begin position="266"/>
        <end position="287"/>
    </location>
</feature>
<organism evidence="7 8">
    <name type="scientific">Tuber melanosporum (strain Mel28)</name>
    <name type="common">Perigord black truffle</name>
    <dbReference type="NCBI Taxonomy" id="656061"/>
    <lineage>
        <taxon>Eukaryota</taxon>
        <taxon>Fungi</taxon>
        <taxon>Dikarya</taxon>
        <taxon>Ascomycota</taxon>
        <taxon>Pezizomycotina</taxon>
        <taxon>Pezizomycetes</taxon>
        <taxon>Pezizales</taxon>
        <taxon>Tuberaceae</taxon>
        <taxon>Tuber</taxon>
    </lineage>
</organism>
<reference evidence="7 8" key="1">
    <citation type="journal article" date="2010" name="Nature">
        <title>Perigord black truffle genome uncovers evolutionary origins and mechanisms of symbiosis.</title>
        <authorList>
            <person name="Martin F."/>
            <person name="Kohler A."/>
            <person name="Murat C."/>
            <person name="Balestrini R."/>
            <person name="Coutinho P.M."/>
            <person name="Jaillon O."/>
            <person name="Montanini B."/>
            <person name="Morin E."/>
            <person name="Noel B."/>
            <person name="Percudani R."/>
            <person name="Porcel B."/>
            <person name="Rubini A."/>
            <person name="Amicucci A."/>
            <person name="Amselem J."/>
            <person name="Anthouard V."/>
            <person name="Arcioni S."/>
            <person name="Artiguenave F."/>
            <person name="Aury J.M."/>
            <person name="Ballario P."/>
            <person name="Bolchi A."/>
            <person name="Brenna A."/>
            <person name="Brun A."/>
            <person name="Buee M."/>
            <person name="Cantarel B."/>
            <person name="Chevalier G."/>
            <person name="Couloux A."/>
            <person name="Da Silva C."/>
            <person name="Denoeud F."/>
            <person name="Duplessis S."/>
            <person name="Ghignone S."/>
            <person name="Hilselberger B."/>
            <person name="Iotti M."/>
            <person name="Marcais B."/>
            <person name="Mello A."/>
            <person name="Miranda M."/>
            <person name="Pacioni G."/>
            <person name="Quesneville H."/>
            <person name="Riccioni C."/>
            <person name="Ruotolo R."/>
            <person name="Splivallo R."/>
            <person name="Stocchi V."/>
            <person name="Tisserant E."/>
            <person name="Viscomi A.R."/>
            <person name="Zambonelli A."/>
            <person name="Zampieri E."/>
            <person name="Henrissat B."/>
            <person name="Lebrun M.H."/>
            <person name="Paolocci F."/>
            <person name="Bonfante P."/>
            <person name="Ottonello S."/>
            <person name="Wincker P."/>
        </authorList>
    </citation>
    <scope>NUCLEOTIDE SEQUENCE [LARGE SCALE GENOMIC DNA]</scope>
    <source>
        <strain evidence="7 8">Mel28</strain>
    </source>
</reference>
<comment type="subcellular location">
    <subcellularLocation>
        <location evidence="1">Membrane</location>
        <topology evidence="1">Multi-pass membrane protein</topology>
    </subcellularLocation>
</comment>
<evidence type="ECO:0000256" key="2">
    <source>
        <dbReference type="ARBA" id="ARBA00022448"/>
    </source>
</evidence>
<accession>D5GIV0</accession>
<dbReference type="InParanoid" id="D5GIV0"/>
<keyword evidence="8" id="KW-1185">Reference proteome</keyword>
<evidence type="ECO:0000256" key="1">
    <source>
        <dbReference type="ARBA" id="ARBA00004141"/>
    </source>
</evidence>
<feature type="transmembrane region" description="Helical" evidence="6">
    <location>
        <begin position="57"/>
        <end position="77"/>
    </location>
</feature>
<dbReference type="Proteomes" id="UP000006911">
    <property type="component" value="Unassembled WGS sequence"/>
</dbReference>
<dbReference type="OMA" id="IYTTIPQ"/>
<dbReference type="InterPro" id="IPR036259">
    <property type="entry name" value="MFS_trans_sf"/>
</dbReference>
<gene>
    <name evidence="7" type="ORF">GSTUM_00008697001</name>
</gene>
<dbReference type="Gene3D" id="1.20.1250.20">
    <property type="entry name" value="MFS general substrate transporter like domains"/>
    <property type="match status" value="1"/>
</dbReference>
<feature type="transmembrane region" description="Helical" evidence="6">
    <location>
        <begin position="484"/>
        <end position="510"/>
    </location>
</feature>
<evidence type="ECO:0000256" key="6">
    <source>
        <dbReference type="SAM" id="Phobius"/>
    </source>
</evidence>
<dbReference type="GO" id="GO:0005886">
    <property type="term" value="C:plasma membrane"/>
    <property type="evidence" value="ECO:0007669"/>
    <property type="project" value="TreeGrafter"/>
</dbReference>
<dbReference type="HOGENOM" id="CLU_018303_0_0_1"/>
<dbReference type="AlphaFoldDB" id="D5GIV0"/>
<keyword evidence="4 6" id="KW-1133">Transmembrane helix</keyword>
<name>D5GIV0_TUBMM</name>
<evidence type="ECO:0000256" key="4">
    <source>
        <dbReference type="ARBA" id="ARBA00022989"/>
    </source>
</evidence>
<dbReference type="GO" id="GO:0008506">
    <property type="term" value="F:sucrose:proton symporter activity"/>
    <property type="evidence" value="ECO:0007669"/>
    <property type="project" value="TreeGrafter"/>
</dbReference>
<dbReference type="PANTHER" id="PTHR19432:SF76">
    <property type="entry name" value="TRANSPORTER, PUTATIVE (EUROFUNG)-RELATED"/>
    <property type="match status" value="1"/>
</dbReference>
<feature type="transmembrane region" description="Helical" evidence="6">
    <location>
        <begin position="203"/>
        <end position="223"/>
    </location>
</feature>
<evidence type="ECO:0000256" key="5">
    <source>
        <dbReference type="ARBA" id="ARBA00023136"/>
    </source>
</evidence>
<dbReference type="eggNOG" id="KOG0637">
    <property type="taxonomic scope" value="Eukaryota"/>
</dbReference>
<dbReference type="KEGG" id="tml:GSTUM_00008697001"/>
<dbReference type="RefSeq" id="XP_002840252.1">
    <property type="nucleotide sequence ID" value="XM_002840206.1"/>
</dbReference>
<feature type="transmembrane region" description="Helical" evidence="6">
    <location>
        <begin position="308"/>
        <end position="334"/>
    </location>
</feature>
<evidence type="ECO:0000313" key="7">
    <source>
        <dbReference type="EMBL" id="CAZ84443.1"/>
    </source>
</evidence>
<dbReference type="GeneID" id="9185661"/>
<dbReference type="EMBL" id="FN430329">
    <property type="protein sequence ID" value="CAZ84443.1"/>
    <property type="molecule type" value="Genomic_DNA"/>
</dbReference>
<keyword evidence="2" id="KW-0813">Transport</keyword>
<evidence type="ECO:0000313" key="8">
    <source>
        <dbReference type="Proteomes" id="UP000006911"/>
    </source>
</evidence>